<dbReference type="AlphaFoldDB" id="A0A6C0JTZ5"/>
<evidence type="ECO:0000313" key="1">
    <source>
        <dbReference type="EMBL" id="QHU08381.1"/>
    </source>
</evidence>
<protein>
    <submittedName>
        <fullName evidence="1">Uncharacterized protein</fullName>
    </submittedName>
</protein>
<reference evidence="1" key="1">
    <citation type="journal article" date="2020" name="Nature">
        <title>Giant virus diversity and host interactions through global metagenomics.</title>
        <authorList>
            <person name="Schulz F."/>
            <person name="Roux S."/>
            <person name="Paez-Espino D."/>
            <person name="Jungbluth S."/>
            <person name="Walsh D.A."/>
            <person name="Denef V.J."/>
            <person name="McMahon K.D."/>
            <person name="Konstantinidis K.T."/>
            <person name="Eloe-Fadrosh E.A."/>
            <person name="Kyrpides N.C."/>
            <person name="Woyke T."/>
        </authorList>
    </citation>
    <scope>NUCLEOTIDE SEQUENCE</scope>
    <source>
        <strain evidence="1">GVMAG-S-1062768-28</strain>
    </source>
</reference>
<accession>A0A6C0JTZ5</accession>
<dbReference type="EMBL" id="MN740696">
    <property type="protein sequence ID" value="QHU08381.1"/>
    <property type="molecule type" value="Genomic_DNA"/>
</dbReference>
<name>A0A6C0JTZ5_9ZZZZ</name>
<organism evidence="1">
    <name type="scientific">viral metagenome</name>
    <dbReference type="NCBI Taxonomy" id="1070528"/>
    <lineage>
        <taxon>unclassified sequences</taxon>
        <taxon>metagenomes</taxon>
        <taxon>organismal metagenomes</taxon>
    </lineage>
</organism>
<sequence>MFCVRSSKNESLFGFYKDRKMEEVDLSDMVKKLSSLDGKKYVRFTYYDGGVFWYTAEDANRLLDHVRIICDSPCWELDLRRKEDTGLGYTCFHLNDFVGCAIYDTVLADEFEQLAKSIPYELDGKIYNDNILP</sequence>
<proteinExistence type="predicted"/>